<keyword evidence="1" id="KW-0472">Membrane</keyword>
<keyword evidence="1" id="KW-1133">Transmembrane helix</keyword>
<keyword evidence="1" id="KW-0812">Transmembrane</keyword>
<evidence type="ECO:0000313" key="3">
    <source>
        <dbReference type="Proteomes" id="UP001169063"/>
    </source>
</evidence>
<keyword evidence="3" id="KW-1185">Reference proteome</keyword>
<dbReference type="Proteomes" id="UP001169063">
    <property type="component" value="Unassembled WGS sequence"/>
</dbReference>
<evidence type="ECO:0008006" key="4">
    <source>
        <dbReference type="Google" id="ProtNLM"/>
    </source>
</evidence>
<comment type="caution">
    <text evidence="2">The sequence shown here is derived from an EMBL/GenBank/DDBJ whole genome shotgun (WGS) entry which is preliminary data.</text>
</comment>
<evidence type="ECO:0000256" key="1">
    <source>
        <dbReference type="SAM" id="Phobius"/>
    </source>
</evidence>
<dbReference type="RefSeq" id="WP_302108444.1">
    <property type="nucleotide sequence ID" value="NZ_JAUKTR010000001.1"/>
</dbReference>
<protein>
    <recommendedName>
        <fullName evidence="4">TIGR02588 family protein</fullName>
    </recommendedName>
</protein>
<proteinExistence type="predicted"/>
<sequence length="128" mass="13575">MAARKDRKGEIAGRPILEWAMAALGALLTLTALGFILMDLRTAARPPELSVRLVETRATSTATYAEIEVRNAGGQTAAQVHVEGQAGPHGAAAVLDYVPGRGRERATLVFPTQAPPPSRLHVVGWSEP</sequence>
<organism evidence="2 3">
    <name type="scientific">Peiella sedimenti</name>
    <dbReference type="NCBI Taxonomy" id="3061083"/>
    <lineage>
        <taxon>Bacteria</taxon>
        <taxon>Pseudomonadati</taxon>
        <taxon>Pseudomonadota</taxon>
        <taxon>Alphaproteobacteria</taxon>
        <taxon>Caulobacterales</taxon>
        <taxon>Caulobacteraceae</taxon>
        <taxon>Peiella</taxon>
    </lineage>
</organism>
<feature type="transmembrane region" description="Helical" evidence="1">
    <location>
        <begin position="16"/>
        <end position="37"/>
    </location>
</feature>
<gene>
    <name evidence="2" type="ORF">Q0812_01085</name>
</gene>
<name>A0ABT8SJ02_9CAUL</name>
<evidence type="ECO:0000313" key="2">
    <source>
        <dbReference type="EMBL" id="MDO1558020.1"/>
    </source>
</evidence>
<dbReference type="EMBL" id="JAUKTR010000001">
    <property type="protein sequence ID" value="MDO1558020.1"/>
    <property type="molecule type" value="Genomic_DNA"/>
</dbReference>
<reference evidence="2" key="1">
    <citation type="submission" date="2023-07" db="EMBL/GenBank/DDBJ databases">
        <title>Brevundimonas soil sp. nov., isolated from the soil of chemical plant.</title>
        <authorList>
            <person name="Wu N."/>
        </authorList>
    </citation>
    <scope>NUCLEOTIDE SEQUENCE</scope>
    <source>
        <strain evidence="2">XZ-24</strain>
    </source>
</reference>
<accession>A0ABT8SJ02</accession>